<evidence type="ECO:0000256" key="8">
    <source>
        <dbReference type="RuleBase" id="RU000461"/>
    </source>
</evidence>
<dbReference type="STRING" id="1447875.A0A2B7XGP0"/>
<proteinExistence type="inferred from homology"/>
<evidence type="ECO:0000256" key="7">
    <source>
        <dbReference type="PIRSR" id="PIRSR602401-1"/>
    </source>
</evidence>
<dbReference type="Pfam" id="PF00067">
    <property type="entry name" value="p450"/>
    <property type="match status" value="1"/>
</dbReference>
<dbReference type="InterPro" id="IPR001128">
    <property type="entry name" value="Cyt_P450"/>
</dbReference>
<keyword evidence="4 8" id="KW-0560">Oxidoreductase</keyword>
<dbReference type="PROSITE" id="PS00086">
    <property type="entry name" value="CYTOCHROME_P450"/>
    <property type="match status" value="1"/>
</dbReference>
<dbReference type="Proteomes" id="UP000223968">
    <property type="component" value="Unassembled WGS sequence"/>
</dbReference>
<dbReference type="PRINTS" id="PR00463">
    <property type="entry name" value="EP450I"/>
</dbReference>
<dbReference type="InterPro" id="IPR002401">
    <property type="entry name" value="Cyt_P450_E_grp-I"/>
</dbReference>
<feature type="binding site" description="axial binding residue" evidence="7">
    <location>
        <position position="243"/>
    </location>
    <ligand>
        <name>heme</name>
        <dbReference type="ChEBI" id="CHEBI:30413"/>
    </ligand>
    <ligandPart>
        <name>Fe</name>
        <dbReference type="ChEBI" id="CHEBI:18248"/>
    </ligandPart>
</feature>
<dbReference type="GO" id="GO:0020037">
    <property type="term" value="F:heme binding"/>
    <property type="evidence" value="ECO:0007669"/>
    <property type="project" value="InterPro"/>
</dbReference>
<name>A0A2B7XGP0_9EURO</name>
<dbReference type="PANTHER" id="PTHR24287">
    <property type="entry name" value="P450, PUTATIVE (EUROFUNG)-RELATED"/>
    <property type="match status" value="1"/>
</dbReference>
<evidence type="ECO:0000256" key="5">
    <source>
        <dbReference type="ARBA" id="ARBA00023004"/>
    </source>
</evidence>
<feature type="region of interest" description="Disordered" evidence="9">
    <location>
        <begin position="160"/>
        <end position="193"/>
    </location>
</feature>
<keyword evidence="7 8" id="KW-0349">Heme</keyword>
<sequence>MSTQERPAWKHSRELLRKLLIQDQLQSFEFSLKSTIDQNGENNEFAESFDLAHEGLAKRFRIAPWHFLYQPRRFRKACSNVQQYVERYIEELSLEEETESTPSDLNQQVARNYPTKKDVCDQLLNLLLAGRDATTSFSFATPMSPDRLRNEVIFSSSLIPIRPPKQPRSQKDSSIANRWRSRRSEPYSPPQSRPNRLLAIHYITEEEYLRADANEFRPECWEGDELANIGWAYIPFSGGPRRCLDEDFAIMEVSYTIVRLLQAIPSMILPEGEAVEPIGSERQRLTLVLSSEYGCRVCIKT</sequence>
<evidence type="ECO:0000256" key="9">
    <source>
        <dbReference type="SAM" id="MobiDB-lite"/>
    </source>
</evidence>
<keyword evidence="5 7" id="KW-0408">Iron</keyword>
<evidence type="ECO:0000313" key="10">
    <source>
        <dbReference type="EMBL" id="PGH08080.1"/>
    </source>
</evidence>
<comment type="cofactor">
    <cofactor evidence="1 7">
        <name>heme</name>
        <dbReference type="ChEBI" id="CHEBI:30413"/>
    </cofactor>
</comment>
<evidence type="ECO:0000256" key="3">
    <source>
        <dbReference type="ARBA" id="ARBA00022723"/>
    </source>
</evidence>
<keyword evidence="6 8" id="KW-0503">Monooxygenase</keyword>
<dbReference type="InterPro" id="IPR036396">
    <property type="entry name" value="Cyt_P450_sf"/>
</dbReference>
<dbReference type="InterPro" id="IPR017972">
    <property type="entry name" value="Cyt_P450_CS"/>
</dbReference>
<evidence type="ECO:0000256" key="4">
    <source>
        <dbReference type="ARBA" id="ARBA00023002"/>
    </source>
</evidence>
<dbReference type="GO" id="GO:0016705">
    <property type="term" value="F:oxidoreductase activity, acting on paired donors, with incorporation or reduction of molecular oxygen"/>
    <property type="evidence" value="ECO:0007669"/>
    <property type="project" value="InterPro"/>
</dbReference>
<protein>
    <submittedName>
        <fullName evidence="10">Uncharacterized protein</fullName>
    </submittedName>
</protein>
<reference evidence="10 11" key="1">
    <citation type="submission" date="2017-10" db="EMBL/GenBank/DDBJ databases">
        <title>Comparative genomics in systemic dimorphic fungi from Ajellomycetaceae.</title>
        <authorList>
            <person name="Munoz J.F."/>
            <person name="Mcewen J.G."/>
            <person name="Clay O.K."/>
            <person name="Cuomo C.A."/>
        </authorList>
    </citation>
    <scope>NUCLEOTIDE SEQUENCE [LARGE SCALE GENOMIC DNA]</scope>
    <source>
        <strain evidence="10 11">UAMH5409</strain>
    </source>
</reference>
<evidence type="ECO:0000313" key="11">
    <source>
        <dbReference type="Proteomes" id="UP000223968"/>
    </source>
</evidence>
<dbReference type="PANTHER" id="PTHR24287:SF18">
    <property type="entry name" value="CYTOCHROME P450 MONOOXYGENASE APDE-RELATED"/>
    <property type="match status" value="1"/>
</dbReference>
<comment type="similarity">
    <text evidence="2 8">Belongs to the cytochrome P450 family.</text>
</comment>
<dbReference type="EMBL" id="PDNB01000104">
    <property type="protein sequence ID" value="PGH08080.1"/>
    <property type="molecule type" value="Genomic_DNA"/>
</dbReference>
<organism evidence="10 11">
    <name type="scientific">Helicocarpus griseus UAMH5409</name>
    <dbReference type="NCBI Taxonomy" id="1447875"/>
    <lineage>
        <taxon>Eukaryota</taxon>
        <taxon>Fungi</taxon>
        <taxon>Dikarya</taxon>
        <taxon>Ascomycota</taxon>
        <taxon>Pezizomycotina</taxon>
        <taxon>Eurotiomycetes</taxon>
        <taxon>Eurotiomycetidae</taxon>
        <taxon>Onygenales</taxon>
        <taxon>Ajellomycetaceae</taxon>
        <taxon>Helicocarpus</taxon>
    </lineage>
</organism>
<dbReference type="Gene3D" id="1.10.630.10">
    <property type="entry name" value="Cytochrome P450"/>
    <property type="match status" value="2"/>
</dbReference>
<dbReference type="SUPFAM" id="SSF48264">
    <property type="entry name" value="Cytochrome P450"/>
    <property type="match status" value="1"/>
</dbReference>
<accession>A0A2B7XGP0</accession>
<keyword evidence="3 7" id="KW-0479">Metal-binding</keyword>
<comment type="caution">
    <text evidence="10">The sequence shown here is derived from an EMBL/GenBank/DDBJ whole genome shotgun (WGS) entry which is preliminary data.</text>
</comment>
<evidence type="ECO:0000256" key="1">
    <source>
        <dbReference type="ARBA" id="ARBA00001971"/>
    </source>
</evidence>
<evidence type="ECO:0000256" key="2">
    <source>
        <dbReference type="ARBA" id="ARBA00010617"/>
    </source>
</evidence>
<gene>
    <name evidence="10" type="ORF">AJ79_06080</name>
</gene>
<dbReference type="OrthoDB" id="1470350at2759"/>
<dbReference type="AlphaFoldDB" id="A0A2B7XGP0"/>
<keyword evidence="11" id="KW-1185">Reference proteome</keyword>
<evidence type="ECO:0000256" key="6">
    <source>
        <dbReference type="ARBA" id="ARBA00023033"/>
    </source>
</evidence>
<dbReference type="GO" id="GO:0005506">
    <property type="term" value="F:iron ion binding"/>
    <property type="evidence" value="ECO:0007669"/>
    <property type="project" value="InterPro"/>
</dbReference>
<dbReference type="InterPro" id="IPR047146">
    <property type="entry name" value="Cyt_P450_E_CYP52_fungi"/>
</dbReference>
<dbReference type="GO" id="GO:0004497">
    <property type="term" value="F:monooxygenase activity"/>
    <property type="evidence" value="ECO:0007669"/>
    <property type="project" value="UniProtKB-KW"/>
</dbReference>